<accession>A0A9Q0YVC5</accession>
<sequence length="107" mass="12108">MKYEKSAFCLTPHYLSFPLLSSTTTPKPGPNNYYQYKKPRNRLVSSCLLNLCLPSTSTTYISSFAPFLSCVWLCDGRENPTWELLPVSPLWSPSCFSSQVHFSASRS</sequence>
<organism evidence="1 2">
    <name type="scientific">Salix purpurea</name>
    <name type="common">Purple osier willow</name>
    <dbReference type="NCBI Taxonomy" id="77065"/>
    <lineage>
        <taxon>Eukaryota</taxon>
        <taxon>Viridiplantae</taxon>
        <taxon>Streptophyta</taxon>
        <taxon>Embryophyta</taxon>
        <taxon>Tracheophyta</taxon>
        <taxon>Spermatophyta</taxon>
        <taxon>Magnoliopsida</taxon>
        <taxon>eudicotyledons</taxon>
        <taxon>Gunneridae</taxon>
        <taxon>Pentapetalae</taxon>
        <taxon>rosids</taxon>
        <taxon>fabids</taxon>
        <taxon>Malpighiales</taxon>
        <taxon>Salicaceae</taxon>
        <taxon>Saliceae</taxon>
        <taxon>Salix</taxon>
    </lineage>
</organism>
<dbReference type="AlphaFoldDB" id="A0A9Q0YVC5"/>
<keyword evidence="2" id="KW-1185">Reference proteome</keyword>
<gene>
    <name evidence="1" type="ORF">OIU79_007671</name>
</gene>
<dbReference type="EMBL" id="JAPFFK010000015">
    <property type="protein sequence ID" value="KAJ6711268.1"/>
    <property type="molecule type" value="Genomic_DNA"/>
</dbReference>
<evidence type="ECO:0000313" key="2">
    <source>
        <dbReference type="Proteomes" id="UP001151532"/>
    </source>
</evidence>
<reference evidence="1" key="1">
    <citation type="submission" date="2022-11" db="EMBL/GenBank/DDBJ databases">
        <authorList>
            <person name="Hyden B.L."/>
            <person name="Feng K."/>
            <person name="Yates T."/>
            <person name="Jawdy S."/>
            <person name="Smart L.B."/>
            <person name="Muchero W."/>
        </authorList>
    </citation>
    <scope>NUCLEOTIDE SEQUENCE</scope>
    <source>
        <tissue evidence="1">Shoot tip</tissue>
    </source>
</reference>
<proteinExistence type="predicted"/>
<name>A0A9Q0YVC5_SALPP</name>
<comment type="caution">
    <text evidence="1">The sequence shown here is derived from an EMBL/GenBank/DDBJ whole genome shotgun (WGS) entry which is preliminary data.</text>
</comment>
<dbReference type="Proteomes" id="UP001151532">
    <property type="component" value="Chromosome 1"/>
</dbReference>
<evidence type="ECO:0000313" key="1">
    <source>
        <dbReference type="EMBL" id="KAJ6711268.1"/>
    </source>
</evidence>
<protein>
    <submittedName>
        <fullName evidence="1">Uncharacterized protein</fullName>
    </submittedName>
</protein>
<reference evidence="1" key="2">
    <citation type="journal article" date="2023" name="Int. J. Mol. Sci.">
        <title>De Novo Assembly and Annotation of 11 Diverse Shrub Willow (Salix) Genomes Reveals Novel Gene Organization in Sex-Linked Regions.</title>
        <authorList>
            <person name="Hyden B."/>
            <person name="Feng K."/>
            <person name="Yates T.B."/>
            <person name="Jawdy S."/>
            <person name="Cereghino C."/>
            <person name="Smart L.B."/>
            <person name="Muchero W."/>
        </authorList>
    </citation>
    <scope>NUCLEOTIDE SEQUENCE</scope>
    <source>
        <tissue evidence="1">Shoot tip</tissue>
    </source>
</reference>